<evidence type="ECO:0000256" key="2">
    <source>
        <dbReference type="SAM" id="Phobius"/>
    </source>
</evidence>
<keyword evidence="2" id="KW-0812">Transmembrane</keyword>
<keyword evidence="2" id="KW-1133">Transmembrane helix</keyword>
<dbReference type="Proteomes" id="UP001163064">
    <property type="component" value="Unassembled WGS sequence"/>
</dbReference>
<feature type="non-terminal residue" evidence="3">
    <location>
        <position position="1"/>
    </location>
</feature>
<evidence type="ECO:0008006" key="5">
    <source>
        <dbReference type="Google" id="ProtNLM"/>
    </source>
</evidence>
<keyword evidence="2" id="KW-0472">Membrane</keyword>
<dbReference type="EMBL" id="JAPHNL010000071">
    <property type="protein sequence ID" value="MCX3059866.1"/>
    <property type="molecule type" value="Genomic_DNA"/>
</dbReference>
<evidence type="ECO:0000256" key="1">
    <source>
        <dbReference type="SAM" id="MobiDB-lite"/>
    </source>
</evidence>
<sequence>TGAVLPAGLPAEGQGRVSNLPPAPTGTDGLNGTRAGAADGTAPAPRSEASNERGPRHIGAFVVGAAGVLVVVGATGYVLLRRGRRRHAEEQRAALRRLRAVAEEDLKAFAAELDRLDFRAAQPGVDDAMRADHERALDAYDKAGQDLAGARRPGDIRLVTQSIEDGRFSLTQLDARRAGRPLPERRPPCFFDPRHGPSARDARWTPPGRDGTGRLVPVCAQDAALLEGGGEPVVRVVDAGAGERRPYYAAGPAYAPWVEGYWGPSGPFRAPRRQGGP</sequence>
<feature type="region of interest" description="Disordered" evidence="1">
    <location>
        <begin position="1"/>
        <end position="53"/>
    </location>
</feature>
<reference evidence="3" key="1">
    <citation type="submission" date="2022-10" db="EMBL/GenBank/DDBJ databases">
        <title>Streptomyces beihaiensis sp. nov., a chitin degrading actinobacterium, isolated from shrimp pond soil.</title>
        <authorList>
            <person name="Xie J."/>
            <person name="Shen N."/>
        </authorList>
    </citation>
    <scope>NUCLEOTIDE SEQUENCE</scope>
    <source>
        <strain evidence="3">GXMU-J5</strain>
    </source>
</reference>
<evidence type="ECO:0000313" key="4">
    <source>
        <dbReference type="Proteomes" id="UP001163064"/>
    </source>
</evidence>
<comment type="caution">
    <text evidence="3">The sequence shown here is derived from an EMBL/GenBank/DDBJ whole genome shotgun (WGS) entry which is preliminary data.</text>
</comment>
<keyword evidence="4" id="KW-1185">Reference proteome</keyword>
<organism evidence="3 4">
    <name type="scientific">Streptomyces beihaiensis</name>
    <dbReference type="NCBI Taxonomy" id="2984495"/>
    <lineage>
        <taxon>Bacteria</taxon>
        <taxon>Bacillati</taxon>
        <taxon>Actinomycetota</taxon>
        <taxon>Actinomycetes</taxon>
        <taxon>Kitasatosporales</taxon>
        <taxon>Streptomycetaceae</taxon>
        <taxon>Streptomyces</taxon>
    </lineage>
</organism>
<gene>
    <name evidence="3" type="ORF">OFY01_08845</name>
</gene>
<feature type="compositionally biased region" description="Basic and acidic residues" evidence="1">
    <location>
        <begin position="179"/>
        <end position="203"/>
    </location>
</feature>
<proteinExistence type="predicted"/>
<feature type="region of interest" description="Disordered" evidence="1">
    <location>
        <begin position="179"/>
        <end position="210"/>
    </location>
</feature>
<accession>A0ABT3TTL3</accession>
<protein>
    <recommendedName>
        <fullName evidence="5">Serine/threonine protein kinase</fullName>
    </recommendedName>
</protein>
<name>A0ABT3TTL3_9ACTN</name>
<evidence type="ECO:0000313" key="3">
    <source>
        <dbReference type="EMBL" id="MCX3059866.1"/>
    </source>
</evidence>
<feature type="transmembrane region" description="Helical" evidence="2">
    <location>
        <begin position="58"/>
        <end position="80"/>
    </location>
</feature>